<dbReference type="Gene3D" id="3.30.1200.10">
    <property type="entry name" value="YggU-like"/>
    <property type="match status" value="1"/>
</dbReference>
<comment type="similarity">
    <text evidence="1 2">Belongs to the UPF0235 family.</text>
</comment>
<dbReference type="SUPFAM" id="SSF69786">
    <property type="entry name" value="YggU-like"/>
    <property type="match status" value="1"/>
</dbReference>
<accession>A0A1F5EC94</accession>
<evidence type="ECO:0000256" key="2">
    <source>
        <dbReference type="HAMAP-Rule" id="MF_00634"/>
    </source>
</evidence>
<proteinExistence type="inferred from homology"/>
<evidence type="ECO:0000313" key="4">
    <source>
        <dbReference type="Proteomes" id="UP000177481"/>
    </source>
</evidence>
<name>A0A1F5EC94_9BACT</name>
<dbReference type="InterPro" id="IPR036591">
    <property type="entry name" value="YggU-like_sf"/>
</dbReference>
<organism evidence="3 4">
    <name type="scientific">Candidatus Berkelbacteria bacterium RIFCSPLOWO2_01_FULL_50_28</name>
    <dbReference type="NCBI Taxonomy" id="1797471"/>
    <lineage>
        <taxon>Bacteria</taxon>
        <taxon>Candidatus Berkelbacteria</taxon>
    </lineage>
</organism>
<sequence>MKIFVQVKPNSSKNIVEQIDATHYTVSTTAPPVQGKANAAVIELLAGRLHLAKSLFSIKRGANAKQKTIEVQTNRNLFA</sequence>
<dbReference type="InterPro" id="IPR003746">
    <property type="entry name" value="DUF167"/>
</dbReference>
<comment type="caution">
    <text evidence="3">The sequence shown here is derived from an EMBL/GenBank/DDBJ whole genome shotgun (WGS) entry which is preliminary data.</text>
</comment>
<dbReference type="PANTHER" id="PTHR13420:SF7">
    <property type="entry name" value="UPF0235 PROTEIN C15ORF40"/>
    <property type="match status" value="1"/>
</dbReference>
<reference evidence="3 4" key="1">
    <citation type="journal article" date="2016" name="Nat. Commun.">
        <title>Thousands of microbial genomes shed light on interconnected biogeochemical processes in an aquifer system.</title>
        <authorList>
            <person name="Anantharaman K."/>
            <person name="Brown C.T."/>
            <person name="Hug L.A."/>
            <person name="Sharon I."/>
            <person name="Castelle C.J."/>
            <person name="Probst A.J."/>
            <person name="Thomas B.C."/>
            <person name="Singh A."/>
            <person name="Wilkins M.J."/>
            <person name="Karaoz U."/>
            <person name="Brodie E.L."/>
            <person name="Williams K.H."/>
            <person name="Hubbard S.S."/>
            <person name="Banfield J.F."/>
        </authorList>
    </citation>
    <scope>NUCLEOTIDE SEQUENCE [LARGE SCALE GENOMIC DNA]</scope>
</reference>
<dbReference type="Pfam" id="PF02594">
    <property type="entry name" value="DUF167"/>
    <property type="match status" value="1"/>
</dbReference>
<dbReference type="STRING" id="1797471.A3A71_02645"/>
<gene>
    <name evidence="3" type="ORF">A3A71_02645</name>
</gene>
<dbReference type="GO" id="GO:0005737">
    <property type="term" value="C:cytoplasm"/>
    <property type="evidence" value="ECO:0007669"/>
    <property type="project" value="TreeGrafter"/>
</dbReference>
<dbReference type="NCBIfam" id="TIGR00251">
    <property type="entry name" value="DUF167 family protein"/>
    <property type="match status" value="1"/>
</dbReference>
<dbReference type="HAMAP" id="MF_00634">
    <property type="entry name" value="UPF0235"/>
    <property type="match status" value="1"/>
</dbReference>
<protein>
    <recommendedName>
        <fullName evidence="2">UPF0235 protein A3A71_02645</fullName>
    </recommendedName>
</protein>
<evidence type="ECO:0000256" key="1">
    <source>
        <dbReference type="ARBA" id="ARBA00010364"/>
    </source>
</evidence>
<dbReference type="EMBL" id="MEZX01000002">
    <property type="protein sequence ID" value="OGD64920.1"/>
    <property type="molecule type" value="Genomic_DNA"/>
</dbReference>
<evidence type="ECO:0000313" key="3">
    <source>
        <dbReference type="EMBL" id="OGD64920.1"/>
    </source>
</evidence>
<dbReference type="AlphaFoldDB" id="A0A1F5EC94"/>
<dbReference type="PANTHER" id="PTHR13420">
    <property type="entry name" value="UPF0235 PROTEIN C15ORF40"/>
    <property type="match status" value="1"/>
</dbReference>
<dbReference type="SMART" id="SM01152">
    <property type="entry name" value="DUF167"/>
    <property type="match status" value="1"/>
</dbReference>
<dbReference type="Proteomes" id="UP000177481">
    <property type="component" value="Unassembled WGS sequence"/>
</dbReference>